<name>A0A317NHY1_9NOCA</name>
<evidence type="ECO:0000313" key="2">
    <source>
        <dbReference type="EMBL" id="PWV74503.1"/>
    </source>
</evidence>
<gene>
    <name evidence="2" type="ORF">DFR69_106314</name>
</gene>
<accession>A0A317NHY1</accession>
<organism evidence="2 3">
    <name type="scientific">Nocardia neocaledoniensis</name>
    <dbReference type="NCBI Taxonomy" id="236511"/>
    <lineage>
        <taxon>Bacteria</taxon>
        <taxon>Bacillati</taxon>
        <taxon>Actinomycetota</taxon>
        <taxon>Actinomycetes</taxon>
        <taxon>Mycobacteriales</taxon>
        <taxon>Nocardiaceae</taxon>
        <taxon>Nocardia</taxon>
    </lineage>
</organism>
<dbReference type="PANTHER" id="PTHR11895:SF176">
    <property type="entry name" value="AMIDASE AMID-RELATED"/>
    <property type="match status" value="1"/>
</dbReference>
<dbReference type="Proteomes" id="UP000246410">
    <property type="component" value="Unassembled WGS sequence"/>
</dbReference>
<dbReference type="InterPro" id="IPR023631">
    <property type="entry name" value="Amidase_dom"/>
</dbReference>
<dbReference type="SUPFAM" id="SSF75304">
    <property type="entry name" value="Amidase signature (AS) enzymes"/>
    <property type="match status" value="1"/>
</dbReference>
<dbReference type="PANTHER" id="PTHR11895">
    <property type="entry name" value="TRANSAMIDASE"/>
    <property type="match status" value="1"/>
</dbReference>
<reference evidence="2 3" key="1">
    <citation type="submission" date="2018-05" db="EMBL/GenBank/DDBJ databases">
        <title>Genomic Encyclopedia of Type Strains, Phase IV (KMG-IV): sequencing the most valuable type-strain genomes for metagenomic binning, comparative biology and taxonomic classification.</title>
        <authorList>
            <person name="Goeker M."/>
        </authorList>
    </citation>
    <scope>NUCLEOTIDE SEQUENCE [LARGE SCALE GENOMIC DNA]</scope>
    <source>
        <strain evidence="2 3">DSM 44717</strain>
    </source>
</reference>
<dbReference type="InterPro" id="IPR036928">
    <property type="entry name" value="AS_sf"/>
</dbReference>
<dbReference type="GO" id="GO:0016740">
    <property type="term" value="F:transferase activity"/>
    <property type="evidence" value="ECO:0007669"/>
    <property type="project" value="UniProtKB-KW"/>
</dbReference>
<keyword evidence="2" id="KW-0808">Transferase</keyword>
<keyword evidence="3" id="KW-1185">Reference proteome</keyword>
<comment type="caution">
    <text evidence="2">The sequence shown here is derived from an EMBL/GenBank/DDBJ whole genome shotgun (WGS) entry which is preliminary data.</text>
</comment>
<proteinExistence type="predicted"/>
<feature type="domain" description="Amidase" evidence="1">
    <location>
        <begin position="35"/>
        <end position="441"/>
    </location>
</feature>
<dbReference type="Pfam" id="PF01425">
    <property type="entry name" value="Amidase"/>
    <property type="match status" value="1"/>
</dbReference>
<dbReference type="InterPro" id="IPR000120">
    <property type="entry name" value="Amidase"/>
</dbReference>
<dbReference type="AlphaFoldDB" id="A0A317NHY1"/>
<evidence type="ECO:0000259" key="1">
    <source>
        <dbReference type="Pfam" id="PF01425"/>
    </source>
</evidence>
<dbReference type="Gene3D" id="3.90.1300.10">
    <property type="entry name" value="Amidase signature (AS) domain"/>
    <property type="match status" value="1"/>
</dbReference>
<evidence type="ECO:0000313" key="3">
    <source>
        <dbReference type="Proteomes" id="UP000246410"/>
    </source>
</evidence>
<protein>
    <submittedName>
        <fullName evidence="2">Aspartyl-tRNA(Asn)/glutamyl-tRNA(Gln) amidotransferase subunit A</fullName>
    </submittedName>
</protein>
<sequence>MSSTPLYRPAFSAIAPSIRETAADIRSGAITSTALVEQAIARIDAVNSEINAFTYIDRAGARTRAAAADREIREHGPRGPLHGIPIAVKDVIDVAGMPTECGSAHLVGKAATVSAPIVTRLEDLGAIVLGKTVTHEFAYGPTGDISVVGPSRNPLDPTRMTGGSSGGSAAAVAAGIVPLAVGTDTGGSCRVPAALCGVTGFKPRYGQISTDGVFPLAPSLDHVGFLVADPADLRLVNAELALEPPDDSLLRPDQVTVGWLDPTSLGPADPAVVERCHSLLAEMASAASFRLVDVLLPRPQRLQATFAAMQSFEVAAVHRTMLRTNEKGYQPDTLERLRSARRVTPQQYRQEMVMRPMLVAEIAELFEFEIDVLATITTPITAPPIGERLSLVAGELVPTKQALLSMTSIWNVVGEPVISVPAGRIGGLPFGLQLVTRHALDPAITLGSAVARAAGSEDHSGWTRSAKDAATA</sequence>
<dbReference type="RefSeq" id="WP_167456326.1">
    <property type="nucleotide sequence ID" value="NZ_QGTL01000006.1"/>
</dbReference>
<dbReference type="EMBL" id="QGTL01000006">
    <property type="protein sequence ID" value="PWV74503.1"/>
    <property type="molecule type" value="Genomic_DNA"/>
</dbReference>